<name>A0A075MXU8_9ARCH</name>
<dbReference type="HOGENOM" id="CLU_137928_0_0_2"/>
<keyword evidence="2" id="KW-1185">Reference proteome</keyword>
<accession>A0A075MXU8</accession>
<dbReference type="PANTHER" id="PTHR36849">
    <property type="entry name" value="CYTOPLASMIC PROTEIN-RELATED"/>
    <property type="match status" value="1"/>
</dbReference>
<dbReference type="InterPro" id="IPR052552">
    <property type="entry name" value="YeaO-like"/>
</dbReference>
<dbReference type="Pfam" id="PF22752">
    <property type="entry name" value="DUF488-N3i"/>
    <property type="match status" value="1"/>
</dbReference>
<evidence type="ECO:0008006" key="3">
    <source>
        <dbReference type="Google" id="ProtNLM"/>
    </source>
</evidence>
<dbReference type="Proteomes" id="UP000028194">
    <property type="component" value="Chromosome"/>
</dbReference>
<reference evidence="1 2" key="1">
    <citation type="journal article" date="2014" name="PLoS ONE">
        <title>Genome Sequence of Candidatus Nitrososphaera evergladensis from Group I.1b Enriched from Everglades Soil Reveals Novel Genomic Features of the Ammonia-Oxidizing Archaea.</title>
        <authorList>
            <person name="Zhalnina K.V."/>
            <person name="Dias R."/>
            <person name="Leonard M.T."/>
            <person name="Dorr de Quadros P."/>
            <person name="Camargo F.A."/>
            <person name="Drew J.C."/>
            <person name="Farmerie W.G."/>
            <person name="Daroub S.H."/>
            <person name="Triplett E.W."/>
        </authorList>
    </citation>
    <scope>NUCLEOTIDE SEQUENCE [LARGE SCALE GENOMIC DNA]</scope>
    <source>
        <strain evidence="1 2">SR1</strain>
    </source>
</reference>
<proteinExistence type="predicted"/>
<evidence type="ECO:0000313" key="2">
    <source>
        <dbReference type="Proteomes" id="UP000028194"/>
    </source>
</evidence>
<dbReference type="eggNOG" id="arCOG06027">
    <property type="taxonomic scope" value="Archaea"/>
</dbReference>
<dbReference type="KEGG" id="nev:NTE_03414"/>
<dbReference type="STRING" id="1459636.NTE_03414"/>
<gene>
    <name evidence="1" type="ORF">NTE_03414</name>
</gene>
<dbReference type="EMBL" id="CP007174">
    <property type="protein sequence ID" value="AIF85442.1"/>
    <property type="molecule type" value="Genomic_DNA"/>
</dbReference>
<evidence type="ECO:0000313" key="1">
    <source>
        <dbReference type="EMBL" id="AIF85442.1"/>
    </source>
</evidence>
<protein>
    <recommendedName>
        <fullName evidence="3">DUF488 family protein</fullName>
    </recommendedName>
</protein>
<dbReference type="PANTHER" id="PTHR36849:SF1">
    <property type="entry name" value="CYTOPLASMIC PROTEIN"/>
    <property type="match status" value="1"/>
</dbReference>
<dbReference type="AlphaFoldDB" id="A0A075MXU8"/>
<organism evidence="1 2">
    <name type="scientific">Candidatus Nitrososphaera evergladensis SR1</name>
    <dbReference type="NCBI Taxonomy" id="1459636"/>
    <lineage>
        <taxon>Archaea</taxon>
        <taxon>Nitrososphaerota</taxon>
        <taxon>Nitrososphaeria</taxon>
        <taxon>Nitrososphaerales</taxon>
        <taxon>Nitrososphaeraceae</taxon>
        <taxon>Nitrososphaera</taxon>
    </lineage>
</organism>
<sequence>MLLSEVSITTLEIQRIYDMKKHAAREEEERSFKIFVDRLWARGIRKEDITVDLWLKDIAPSDSLRKWFGHDPRKWNEFKKRYFKELDGKKEPVELILQRLRSGTPVLLLYGAKDEKFNNAVALKEYLLRQAE</sequence>